<comment type="caution">
    <text evidence="3">The sequence shown here is derived from an EMBL/GenBank/DDBJ whole genome shotgun (WGS) entry which is preliminary data.</text>
</comment>
<proteinExistence type="predicted"/>
<evidence type="ECO:0000256" key="2">
    <source>
        <dbReference type="SAM" id="Phobius"/>
    </source>
</evidence>
<keyword evidence="4" id="KW-1185">Reference proteome</keyword>
<sequence length="213" mass="22795">MAEKRRGRGSGSSPGGRSSSRSTRAERDRRAPASKAVPEVAEREVPIRASVRKSSRSSAPKPERTILGLSTGRAVILAVVVCALALTLAVPLRTYFTQRGDAAQVEAQRVDLEADLQKLREKKLQQADPAYITAEARDRLRLVMPGETPFQVQLPGAYEAEQARMAKPEPKGGPWYSDLWKQVSVPAPAPVPPPAMPLAPLPPPPPSAGGAQG</sequence>
<protein>
    <submittedName>
        <fullName evidence="3">Septum formation initiator family protein</fullName>
    </submittedName>
</protein>
<feature type="region of interest" description="Disordered" evidence="1">
    <location>
        <begin position="1"/>
        <end position="63"/>
    </location>
</feature>
<dbReference type="OrthoDB" id="5187715at2"/>
<feature type="region of interest" description="Disordered" evidence="1">
    <location>
        <begin position="184"/>
        <end position="213"/>
    </location>
</feature>
<keyword evidence="2" id="KW-1133">Transmembrane helix</keyword>
<accession>A0A5A7SD81</accession>
<gene>
    <name evidence="3" type="ORF">FOY51_04615</name>
</gene>
<dbReference type="Proteomes" id="UP000322244">
    <property type="component" value="Unassembled WGS sequence"/>
</dbReference>
<feature type="transmembrane region" description="Helical" evidence="2">
    <location>
        <begin position="74"/>
        <end position="96"/>
    </location>
</feature>
<dbReference type="AlphaFoldDB" id="A0A5A7SD81"/>
<feature type="compositionally biased region" description="Pro residues" evidence="1">
    <location>
        <begin position="187"/>
        <end position="207"/>
    </location>
</feature>
<dbReference type="EMBL" id="VLNY01000002">
    <property type="protein sequence ID" value="KAA0023876.1"/>
    <property type="molecule type" value="Genomic_DNA"/>
</dbReference>
<organism evidence="3 4">
    <name type="scientific">Antrihabitans cavernicola</name>
    <dbReference type="NCBI Taxonomy" id="2495913"/>
    <lineage>
        <taxon>Bacteria</taxon>
        <taxon>Bacillati</taxon>
        <taxon>Actinomycetota</taxon>
        <taxon>Actinomycetes</taxon>
        <taxon>Mycobacteriales</taxon>
        <taxon>Nocardiaceae</taxon>
        <taxon>Antrihabitans</taxon>
    </lineage>
</organism>
<evidence type="ECO:0000256" key="1">
    <source>
        <dbReference type="SAM" id="MobiDB-lite"/>
    </source>
</evidence>
<name>A0A5A7SD81_9NOCA</name>
<evidence type="ECO:0000313" key="4">
    <source>
        <dbReference type="Proteomes" id="UP000322244"/>
    </source>
</evidence>
<dbReference type="InterPro" id="IPR007060">
    <property type="entry name" value="FtsL/DivIC"/>
</dbReference>
<dbReference type="Pfam" id="PF04977">
    <property type="entry name" value="DivIC"/>
    <property type="match status" value="1"/>
</dbReference>
<evidence type="ECO:0000313" key="3">
    <source>
        <dbReference type="EMBL" id="KAA0023876.1"/>
    </source>
</evidence>
<keyword evidence="2" id="KW-0812">Transmembrane</keyword>
<dbReference type="RefSeq" id="WP_149429036.1">
    <property type="nucleotide sequence ID" value="NZ_VLNY01000002.1"/>
</dbReference>
<keyword evidence="2" id="KW-0472">Membrane</keyword>
<reference evidence="3 4" key="1">
    <citation type="submission" date="2019-07" db="EMBL/GenBank/DDBJ databases">
        <title>Rhodococcus cavernicolus sp. nov., isolated from a cave.</title>
        <authorList>
            <person name="Lee S.D."/>
        </authorList>
    </citation>
    <scope>NUCLEOTIDE SEQUENCE [LARGE SCALE GENOMIC DNA]</scope>
    <source>
        <strain evidence="3 4">C1-24</strain>
    </source>
</reference>